<evidence type="ECO:0000256" key="1">
    <source>
        <dbReference type="PROSITE-ProRule" id="PRU01251"/>
    </source>
</evidence>
<name>A0A418MWP3_9ACTN</name>
<dbReference type="OrthoDB" id="3290891at2"/>
<evidence type="ECO:0000313" key="3">
    <source>
        <dbReference type="EMBL" id="RIV39169.1"/>
    </source>
</evidence>
<proteinExistence type="predicted"/>
<dbReference type="Gene3D" id="1.10.1780.10">
    <property type="entry name" value="Clp, N-terminal domain"/>
    <property type="match status" value="1"/>
</dbReference>
<evidence type="ECO:0000259" key="2">
    <source>
        <dbReference type="PROSITE" id="PS51903"/>
    </source>
</evidence>
<organism evidence="3 4">
    <name type="scientific">Micromonospora radicis</name>
    <dbReference type="NCBI Taxonomy" id="1894971"/>
    <lineage>
        <taxon>Bacteria</taxon>
        <taxon>Bacillati</taxon>
        <taxon>Actinomycetota</taxon>
        <taxon>Actinomycetes</taxon>
        <taxon>Micromonosporales</taxon>
        <taxon>Micromonosporaceae</taxon>
        <taxon>Micromonospora</taxon>
    </lineage>
</organism>
<dbReference type="RefSeq" id="WP_119574648.1">
    <property type="nucleotide sequence ID" value="NZ_QXEC01000007.1"/>
</dbReference>
<dbReference type="AlphaFoldDB" id="A0A418MWP3"/>
<comment type="caution">
    <text evidence="3">The sequence shown here is derived from an EMBL/GenBank/DDBJ whole genome shotgun (WGS) entry which is preliminary data.</text>
</comment>
<dbReference type="InterPro" id="IPR036628">
    <property type="entry name" value="Clp_N_dom_sf"/>
</dbReference>
<protein>
    <recommendedName>
        <fullName evidence="2">Clp R domain-containing protein</fullName>
    </recommendedName>
</protein>
<evidence type="ECO:0000313" key="4">
    <source>
        <dbReference type="Proteomes" id="UP000283832"/>
    </source>
</evidence>
<dbReference type="EMBL" id="QXEC01000007">
    <property type="protein sequence ID" value="RIV39169.1"/>
    <property type="molecule type" value="Genomic_DNA"/>
</dbReference>
<dbReference type="InterPro" id="IPR004176">
    <property type="entry name" value="Clp_R_N"/>
</dbReference>
<dbReference type="PROSITE" id="PS51903">
    <property type="entry name" value="CLP_R"/>
    <property type="match status" value="1"/>
</dbReference>
<gene>
    <name evidence="3" type="ORF">D2L64_09930</name>
</gene>
<accession>A0A418MWP3</accession>
<dbReference type="SUPFAM" id="SSF81923">
    <property type="entry name" value="Double Clp-N motif"/>
    <property type="match status" value="1"/>
</dbReference>
<reference evidence="3 4" key="1">
    <citation type="submission" date="2018-08" db="EMBL/GenBank/DDBJ databases">
        <title>Jishengella sp. nov., isolated from a root of Azadirachta indica A. Juss. var. siamensis Valenton.</title>
        <authorList>
            <person name="Kuncharoen N."/>
            <person name="Tanasupawat S."/>
            <person name="Kudo T."/>
            <person name="Ohkuma M."/>
        </authorList>
    </citation>
    <scope>NUCLEOTIDE SEQUENCE [LARGE SCALE GENOMIC DNA]</scope>
    <source>
        <strain evidence="3 4">AZ1-13</strain>
    </source>
</reference>
<keyword evidence="4" id="KW-1185">Reference proteome</keyword>
<feature type="domain" description="Clp R" evidence="2">
    <location>
        <begin position="58"/>
        <end position="207"/>
    </location>
</feature>
<keyword evidence="1" id="KW-0677">Repeat</keyword>
<dbReference type="Proteomes" id="UP000283832">
    <property type="component" value="Unassembled WGS sequence"/>
</dbReference>
<sequence length="254" mass="26545">MPKINVYLPDALAERVRQARLPISRICQSALTQALDGADRAAHDAVAEVALPEPVELTPPPNHHVAAILRQSYEVATLRGSGLVEPIDLLQAFLDEGESLVLNSLELLGFPAASIQSSIDAALGGRPGRVGIPRQPTGETVATLGGDARTTLRVAAAQATEHASSTVTGSHLLLGLIADTGTAGAALRGAGVTEVVTPAVLSALYYGATLGRLTTDRDADTASLRIMMFDVLERLDRLQSQLGGAEERRRPPAG</sequence>